<evidence type="ECO:0000256" key="2">
    <source>
        <dbReference type="ARBA" id="ARBA00022475"/>
    </source>
</evidence>
<dbReference type="OMA" id="WIGAILM"/>
<gene>
    <name evidence="13" type="ORF">pdam_00004726</name>
</gene>
<evidence type="ECO:0000256" key="9">
    <source>
        <dbReference type="ARBA" id="ARBA00023224"/>
    </source>
</evidence>
<sequence>MVATKVHLLMALNGILCSIGTVVNFLVIVVVLKNRQMRNELNLLMASLSIADLIVCLIAQPMYIVILGKETTAGFKYAFELTAFIGVHASFNSLTGITVNRMAVLLNPFSYTMSHHRTRLYVSILGGIWGSSIILAYFFTTDSGRKVTPHVHTFMFALFIFTYTYIFWVARKQVRKISSQVQSVSFNHKAAKIKSENSAAKTSAILVSASLICFFPDIVFDWMGIVDKMRFDWAFTLLFLSSSVNPCIYVMRNESFRFALLRTTRCIPVLRDHIISSNRVNPIGLDSTHRSRGGASRKEKGSTVKGQTDCDLEEID</sequence>
<keyword evidence="5" id="KW-0297">G-protein coupled receptor</keyword>
<dbReference type="PROSITE" id="PS50262">
    <property type="entry name" value="G_PROTEIN_RECEP_F1_2"/>
    <property type="match status" value="1"/>
</dbReference>
<dbReference type="AlphaFoldDB" id="A0A3M6UE46"/>
<feature type="transmembrane region" description="Helical" evidence="11">
    <location>
        <begin position="204"/>
        <end position="225"/>
    </location>
</feature>
<comment type="caution">
    <text evidence="13">The sequence shown here is derived from an EMBL/GenBank/DDBJ whole genome shotgun (WGS) entry which is preliminary data.</text>
</comment>
<keyword evidence="6 11" id="KW-0472">Membrane</keyword>
<feature type="transmembrane region" description="Helical" evidence="11">
    <location>
        <begin position="120"/>
        <end position="139"/>
    </location>
</feature>
<dbReference type="PANTHER" id="PTHR24246">
    <property type="entry name" value="OLFACTORY RECEPTOR AND ADENOSINE RECEPTOR"/>
    <property type="match status" value="1"/>
</dbReference>
<keyword evidence="3 11" id="KW-0812">Transmembrane</keyword>
<feature type="region of interest" description="Disordered" evidence="10">
    <location>
        <begin position="285"/>
        <end position="316"/>
    </location>
</feature>
<evidence type="ECO:0000256" key="3">
    <source>
        <dbReference type="ARBA" id="ARBA00022692"/>
    </source>
</evidence>
<dbReference type="Gene3D" id="1.20.1070.10">
    <property type="entry name" value="Rhodopsin 7-helix transmembrane proteins"/>
    <property type="match status" value="1"/>
</dbReference>
<evidence type="ECO:0000256" key="7">
    <source>
        <dbReference type="ARBA" id="ARBA00023170"/>
    </source>
</evidence>
<feature type="domain" description="G-protein coupled receptors family 1 profile" evidence="12">
    <location>
        <begin position="23"/>
        <end position="249"/>
    </location>
</feature>
<evidence type="ECO:0000256" key="10">
    <source>
        <dbReference type="SAM" id="MobiDB-lite"/>
    </source>
</evidence>
<dbReference type="InterPro" id="IPR017452">
    <property type="entry name" value="GPCR_Rhodpsn_7TM"/>
</dbReference>
<dbReference type="InterPro" id="IPR000276">
    <property type="entry name" value="GPCR_Rhodpsn"/>
</dbReference>
<dbReference type="OrthoDB" id="5974123at2759"/>
<proteinExistence type="predicted"/>
<dbReference type="PRINTS" id="PR00237">
    <property type="entry name" value="GPCRRHODOPSN"/>
</dbReference>
<keyword evidence="2" id="KW-1003">Cell membrane</keyword>
<dbReference type="GO" id="GO:0004930">
    <property type="term" value="F:G protein-coupled receptor activity"/>
    <property type="evidence" value="ECO:0007669"/>
    <property type="project" value="UniProtKB-KW"/>
</dbReference>
<organism evidence="13 14">
    <name type="scientific">Pocillopora damicornis</name>
    <name type="common">Cauliflower coral</name>
    <name type="synonym">Millepora damicornis</name>
    <dbReference type="NCBI Taxonomy" id="46731"/>
    <lineage>
        <taxon>Eukaryota</taxon>
        <taxon>Metazoa</taxon>
        <taxon>Cnidaria</taxon>
        <taxon>Anthozoa</taxon>
        <taxon>Hexacorallia</taxon>
        <taxon>Scleractinia</taxon>
        <taxon>Astrocoeniina</taxon>
        <taxon>Pocilloporidae</taxon>
        <taxon>Pocillopora</taxon>
    </lineage>
</organism>
<feature type="transmembrane region" description="Helical" evidence="11">
    <location>
        <begin position="231"/>
        <end position="251"/>
    </location>
</feature>
<evidence type="ECO:0000313" key="14">
    <source>
        <dbReference type="Proteomes" id="UP000275408"/>
    </source>
</evidence>
<evidence type="ECO:0000256" key="5">
    <source>
        <dbReference type="ARBA" id="ARBA00023040"/>
    </source>
</evidence>
<dbReference type="PANTHER" id="PTHR24246:SF27">
    <property type="entry name" value="ADENOSINE RECEPTOR, ISOFORM A"/>
    <property type="match status" value="1"/>
</dbReference>
<evidence type="ECO:0000256" key="1">
    <source>
        <dbReference type="ARBA" id="ARBA00004651"/>
    </source>
</evidence>
<dbReference type="Pfam" id="PF00001">
    <property type="entry name" value="7tm_1"/>
    <property type="match status" value="1"/>
</dbReference>
<evidence type="ECO:0000256" key="11">
    <source>
        <dbReference type="SAM" id="Phobius"/>
    </source>
</evidence>
<comment type="subcellular location">
    <subcellularLocation>
        <location evidence="1">Cell membrane</location>
        <topology evidence="1">Multi-pass membrane protein</topology>
    </subcellularLocation>
</comment>
<feature type="transmembrane region" description="Helical" evidence="11">
    <location>
        <begin position="43"/>
        <end position="66"/>
    </location>
</feature>
<dbReference type="Proteomes" id="UP000275408">
    <property type="component" value="Unassembled WGS sequence"/>
</dbReference>
<feature type="transmembrane region" description="Helical" evidence="11">
    <location>
        <begin position="78"/>
        <end position="99"/>
    </location>
</feature>
<name>A0A3M6UE46_POCDA</name>
<evidence type="ECO:0000256" key="6">
    <source>
        <dbReference type="ARBA" id="ARBA00023136"/>
    </source>
</evidence>
<dbReference type="SUPFAM" id="SSF81321">
    <property type="entry name" value="Family A G protein-coupled receptor-like"/>
    <property type="match status" value="1"/>
</dbReference>
<evidence type="ECO:0000313" key="13">
    <source>
        <dbReference type="EMBL" id="RMX51941.1"/>
    </source>
</evidence>
<keyword evidence="9" id="KW-0807">Transducer</keyword>
<accession>A0A3M6UE46</accession>
<protein>
    <recommendedName>
        <fullName evidence="12">G-protein coupled receptors family 1 profile domain-containing protein</fullName>
    </recommendedName>
</protein>
<dbReference type="CDD" id="cd00637">
    <property type="entry name" value="7tm_classA_rhodopsin-like"/>
    <property type="match status" value="1"/>
</dbReference>
<dbReference type="SMART" id="SM01381">
    <property type="entry name" value="7TM_GPCR_Srsx"/>
    <property type="match status" value="1"/>
</dbReference>
<feature type="transmembrane region" description="Helical" evidence="11">
    <location>
        <begin position="151"/>
        <end position="170"/>
    </location>
</feature>
<dbReference type="EMBL" id="RCHS01001705">
    <property type="protein sequence ID" value="RMX51941.1"/>
    <property type="molecule type" value="Genomic_DNA"/>
</dbReference>
<keyword evidence="8" id="KW-0325">Glycoprotein</keyword>
<dbReference type="GO" id="GO:0005886">
    <property type="term" value="C:plasma membrane"/>
    <property type="evidence" value="ECO:0007669"/>
    <property type="project" value="UniProtKB-SubCell"/>
</dbReference>
<evidence type="ECO:0000256" key="8">
    <source>
        <dbReference type="ARBA" id="ARBA00023180"/>
    </source>
</evidence>
<keyword evidence="7" id="KW-0675">Receptor</keyword>
<evidence type="ECO:0000259" key="12">
    <source>
        <dbReference type="PROSITE" id="PS50262"/>
    </source>
</evidence>
<keyword evidence="4 11" id="KW-1133">Transmembrane helix</keyword>
<keyword evidence="14" id="KW-1185">Reference proteome</keyword>
<evidence type="ECO:0000256" key="4">
    <source>
        <dbReference type="ARBA" id="ARBA00022989"/>
    </source>
</evidence>
<feature type="transmembrane region" description="Helical" evidence="11">
    <location>
        <begin position="6"/>
        <end position="31"/>
    </location>
</feature>
<reference evidence="13 14" key="1">
    <citation type="journal article" date="2018" name="Sci. Rep.">
        <title>Comparative analysis of the Pocillopora damicornis genome highlights role of immune system in coral evolution.</title>
        <authorList>
            <person name="Cunning R."/>
            <person name="Bay R.A."/>
            <person name="Gillette P."/>
            <person name="Baker A.C."/>
            <person name="Traylor-Knowles N."/>
        </authorList>
    </citation>
    <scope>NUCLEOTIDE SEQUENCE [LARGE SCALE GENOMIC DNA]</scope>
    <source>
        <strain evidence="13">RSMAS</strain>
        <tissue evidence="13">Whole animal</tissue>
    </source>
</reference>